<evidence type="ECO:0000313" key="1">
    <source>
        <dbReference type="EMBL" id="SVB94882.1"/>
    </source>
</evidence>
<gene>
    <name evidence="1" type="ORF">METZ01_LOCUS247736</name>
</gene>
<organism evidence="1">
    <name type="scientific">marine metagenome</name>
    <dbReference type="NCBI Taxonomy" id="408172"/>
    <lineage>
        <taxon>unclassified sequences</taxon>
        <taxon>metagenomes</taxon>
        <taxon>ecological metagenomes</taxon>
    </lineage>
</organism>
<reference evidence="1" key="1">
    <citation type="submission" date="2018-05" db="EMBL/GenBank/DDBJ databases">
        <authorList>
            <person name="Lanie J.A."/>
            <person name="Ng W.-L."/>
            <person name="Kazmierczak K.M."/>
            <person name="Andrzejewski T.M."/>
            <person name="Davidsen T.M."/>
            <person name="Wayne K.J."/>
            <person name="Tettelin H."/>
            <person name="Glass J.I."/>
            <person name="Rusch D."/>
            <person name="Podicherti R."/>
            <person name="Tsui H.-C.T."/>
            <person name="Winkler M.E."/>
        </authorList>
    </citation>
    <scope>NUCLEOTIDE SEQUENCE</scope>
</reference>
<accession>A0A382I6B8</accession>
<name>A0A382I6B8_9ZZZZ</name>
<proteinExistence type="predicted"/>
<dbReference type="AlphaFoldDB" id="A0A382I6B8"/>
<sequence length="166" mass="19233">MTRYSTGILIIALLSFYTCSKEVKETHRLSIKIPENNIIAKVRDKIITVNEFIKRAEYTVRPAYCRGDNNIHKKIILNSLIGEKLLSLEAIDISLSPHLVKYLKGRKEQAMRELLFYEKGHKDIQIPPEILDSFSSTASRKYKVMFSRLPDQIIADEIHHFMEQGI</sequence>
<feature type="non-terminal residue" evidence="1">
    <location>
        <position position="166"/>
    </location>
</feature>
<dbReference type="EMBL" id="UINC01065334">
    <property type="protein sequence ID" value="SVB94882.1"/>
    <property type="molecule type" value="Genomic_DNA"/>
</dbReference>
<protein>
    <submittedName>
        <fullName evidence="1">Uncharacterized protein</fullName>
    </submittedName>
</protein>